<comment type="function">
    <text evidence="8">Catalyzes the condensation of pantoate with beta-alanine in an ATP-dependent reaction via a pantoyl-adenylate intermediate.</text>
</comment>
<dbReference type="FunFam" id="3.40.50.620:FF:000013">
    <property type="entry name" value="Pantothenate synthetase"/>
    <property type="match status" value="1"/>
</dbReference>
<dbReference type="EC" id="6.3.2.1" evidence="8"/>
<dbReference type="Gene3D" id="3.30.1300.10">
    <property type="entry name" value="Pantoate-beta-alanine ligase, C-terminal domain"/>
    <property type="match status" value="1"/>
</dbReference>
<evidence type="ECO:0000256" key="5">
    <source>
        <dbReference type="ARBA" id="ARBA00022741"/>
    </source>
</evidence>
<dbReference type="GO" id="GO:0005829">
    <property type="term" value="C:cytosol"/>
    <property type="evidence" value="ECO:0007669"/>
    <property type="project" value="TreeGrafter"/>
</dbReference>
<dbReference type="InterPro" id="IPR014729">
    <property type="entry name" value="Rossmann-like_a/b/a_fold"/>
</dbReference>
<dbReference type="PANTHER" id="PTHR21299">
    <property type="entry name" value="CYTIDYLATE KINASE/PANTOATE-BETA-ALANINE LIGASE"/>
    <property type="match status" value="1"/>
</dbReference>
<keyword evidence="3 8" id="KW-0436">Ligase</keyword>
<feature type="binding site" evidence="8">
    <location>
        <position position="179"/>
    </location>
    <ligand>
        <name>ATP</name>
        <dbReference type="ChEBI" id="CHEBI:30616"/>
    </ligand>
</feature>
<dbReference type="Pfam" id="PF02569">
    <property type="entry name" value="Pantoate_ligase"/>
    <property type="match status" value="1"/>
</dbReference>
<sequence length="287" mass="31069">MEILTTRAQLAAWRAACAEAGESVGFVPTMGALHVGHLHLVEQAQAGCERVVASIFVNPTQFGPNEDFGHYPRTFEADCQKLREQGCDALFFPDVTQIYPHGEGLRSRVVVPEALTNQLCGASRPGHFDGVATVVTILFQLVQPTRAYFGLKDYQQFQVIRQMVADLAMPLEVVGVETVREADGLAMSSRNRYLDEAARKQALALNQGLAQAQACYAAGAADEAALVAAVHESLSAAGITRIDYVAVRDAQTLEGWGADSERQPVVLIAAHVGQARLIDNRVLQRTL</sequence>
<comment type="pathway">
    <text evidence="1 8">Cofactor biosynthesis; (R)-pantothenate biosynthesis; (R)-pantothenate from (R)-pantoate and beta-alanine: step 1/1.</text>
</comment>
<feature type="binding site" evidence="8">
    <location>
        <position position="61"/>
    </location>
    <ligand>
        <name>(R)-pantoate</name>
        <dbReference type="ChEBI" id="CHEBI:15980"/>
    </ligand>
</feature>
<feature type="binding site" evidence="8">
    <location>
        <begin position="187"/>
        <end position="190"/>
    </location>
    <ligand>
        <name>ATP</name>
        <dbReference type="ChEBI" id="CHEBI:30616"/>
    </ligand>
</feature>
<dbReference type="InterPro" id="IPR042176">
    <property type="entry name" value="Pantoate_ligase_C"/>
</dbReference>
<dbReference type="PANTHER" id="PTHR21299:SF1">
    <property type="entry name" value="PANTOATE--BETA-ALANINE LIGASE"/>
    <property type="match status" value="1"/>
</dbReference>
<accession>A0A1S7LNG4</accession>
<evidence type="ECO:0000256" key="2">
    <source>
        <dbReference type="ARBA" id="ARBA00009256"/>
    </source>
</evidence>
<keyword evidence="8" id="KW-0963">Cytoplasm</keyword>
<evidence type="ECO:0000256" key="3">
    <source>
        <dbReference type="ARBA" id="ARBA00022598"/>
    </source>
</evidence>
<evidence type="ECO:0000256" key="6">
    <source>
        <dbReference type="ARBA" id="ARBA00022840"/>
    </source>
</evidence>
<comment type="subcellular location">
    <subcellularLocation>
        <location evidence="8">Cytoplasm</location>
    </subcellularLocation>
</comment>
<name>A0A1S7LNG4_MAGMO</name>
<feature type="binding site" evidence="8">
    <location>
        <position position="61"/>
    </location>
    <ligand>
        <name>beta-alanine</name>
        <dbReference type="ChEBI" id="CHEBI:57966"/>
    </ligand>
</feature>
<feature type="binding site" evidence="8">
    <location>
        <position position="156"/>
    </location>
    <ligand>
        <name>(R)-pantoate</name>
        <dbReference type="ChEBI" id="CHEBI:15980"/>
    </ligand>
</feature>
<dbReference type="HAMAP" id="MF_00158">
    <property type="entry name" value="PanC"/>
    <property type="match status" value="1"/>
</dbReference>
<evidence type="ECO:0000256" key="8">
    <source>
        <dbReference type="HAMAP-Rule" id="MF_00158"/>
    </source>
</evidence>
<comment type="miscellaneous">
    <text evidence="8">The reaction proceeds by a bi uni uni bi ping pong mechanism.</text>
</comment>
<evidence type="ECO:0000256" key="4">
    <source>
        <dbReference type="ARBA" id="ARBA00022655"/>
    </source>
</evidence>
<evidence type="ECO:0000256" key="7">
    <source>
        <dbReference type="ARBA" id="ARBA00048258"/>
    </source>
</evidence>
<dbReference type="NCBIfam" id="TIGR00018">
    <property type="entry name" value="panC"/>
    <property type="match status" value="1"/>
</dbReference>
<keyword evidence="4 8" id="KW-0566">Pantothenate biosynthesis</keyword>
<reference evidence="9" key="1">
    <citation type="submission" date="2015-04" db="EMBL/GenBank/DDBJ databases">
        <authorList>
            <person name="Syromyatnikov M.Y."/>
            <person name="Popov V.N."/>
        </authorList>
    </citation>
    <scope>NUCLEOTIDE SEQUENCE</scope>
    <source>
        <strain evidence="9">MO-1</strain>
    </source>
</reference>
<protein>
    <recommendedName>
        <fullName evidence="8">Pantothenate synthetase</fullName>
        <shortName evidence="8">PS</shortName>
        <ecNumber evidence="8">6.3.2.1</ecNumber>
    </recommendedName>
    <alternativeName>
        <fullName evidence="8">Pantoate--beta-alanine ligase</fullName>
    </alternativeName>
    <alternativeName>
        <fullName evidence="8">Pantoate-activating enzyme</fullName>
    </alternativeName>
</protein>
<dbReference type="GO" id="GO:0015940">
    <property type="term" value="P:pantothenate biosynthetic process"/>
    <property type="evidence" value="ECO:0007669"/>
    <property type="project" value="UniProtKB-UniRule"/>
</dbReference>
<dbReference type="GO" id="GO:0004592">
    <property type="term" value="F:pantoate-beta-alanine ligase activity"/>
    <property type="evidence" value="ECO:0007669"/>
    <property type="project" value="UniProtKB-UniRule"/>
</dbReference>
<dbReference type="EMBL" id="LO017727">
    <property type="protein sequence ID" value="CRH07684.1"/>
    <property type="molecule type" value="Genomic_DNA"/>
</dbReference>
<dbReference type="UniPathway" id="UPA00028">
    <property type="reaction ID" value="UER00005"/>
</dbReference>
<evidence type="ECO:0000256" key="1">
    <source>
        <dbReference type="ARBA" id="ARBA00004990"/>
    </source>
</evidence>
<keyword evidence="5 8" id="KW-0547">Nucleotide-binding</keyword>
<dbReference type="AlphaFoldDB" id="A0A1S7LNG4"/>
<comment type="catalytic activity">
    <reaction evidence="7 8">
        <text>(R)-pantoate + beta-alanine + ATP = (R)-pantothenate + AMP + diphosphate + H(+)</text>
        <dbReference type="Rhea" id="RHEA:10912"/>
        <dbReference type="ChEBI" id="CHEBI:15378"/>
        <dbReference type="ChEBI" id="CHEBI:15980"/>
        <dbReference type="ChEBI" id="CHEBI:29032"/>
        <dbReference type="ChEBI" id="CHEBI:30616"/>
        <dbReference type="ChEBI" id="CHEBI:33019"/>
        <dbReference type="ChEBI" id="CHEBI:57966"/>
        <dbReference type="ChEBI" id="CHEBI:456215"/>
        <dbReference type="EC" id="6.3.2.1"/>
    </reaction>
</comment>
<dbReference type="CDD" id="cd00560">
    <property type="entry name" value="PanC"/>
    <property type="match status" value="1"/>
</dbReference>
<feature type="binding site" evidence="8">
    <location>
        <begin position="30"/>
        <end position="37"/>
    </location>
    <ligand>
        <name>ATP</name>
        <dbReference type="ChEBI" id="CHEBI:30616"/>
    </ligand>
</feature>
<feature type="binding site" evidence="8">
    <location>
        <begin position="150"/>
        <end position="153"/>
    </location>
    <ligand>
        <name>ATP</name>
        <dbReference type="ChEBI" id="CHEBI:30616"/>
    </ligand>
</feature>
<feature type="active site" description="Proton donor" evidence="8">
    <location>
        <position position="37"/>
    </location>
</feature>
<dbReference type="Gene3D" id="3.40.50.620">
    <property type="entry name" value="HUPs"/>
    <property type="match status" value="1"/>
</dbReference>
<proteinExistence type="inferred from homology"/>
<keyword evidence="6 8" id="KW-0067">ATP-binding</keyword>
<comment type="subunit">
    <text evidence="8">Homodimer.</text>
</comment>
<comment type="similarity">
    <text evidence="2 8">Belongs to the pantothenate synthetase family.</text>
</comment>
<dbReference type="GO" id="GO:0005524">
    <property type="term" value="F:ATP binding"/>
    <property type="evidence" value="ECO:0007669"/>
    <property type="project" value="UniProtKB-KW"/>
</dbReference>
<organism evidence="9">
    <name type="scientific">Magnetococcus massalia (strain MO-1)</name>
    <dbReference type="NCBI Taxonomy" id="451514"/>
    <lineage>
        <taxon>Bacteria</taxon>
        <taxon>Pseudomonadati</taxon>
        <taxon>Pseudomonadota</taxon>
        <taxon>Magnetococcia</taxon>
        <taxon>Magnetococcales</taxon>
        <taxon>Magnetococcaceae</taxon>
        <taxon>Magnetococcus</taxon>
    </lineage>
</organism>
<dbReference type="SUPFAM" id="SSF52374">
    <property type="entry name" value="Nucleotidylyl transferase"/>
    <property type="match status" value="1"/>
</dbReference>
<gene>
    <name evidence="8 9" type="primary">panC</name>
    <name evidence="9" type="ORF">MAGMO_3548</name>
</gene>
<dbReference type="InterPro" id="IPR003721">
    <property type="entry name" value="Pantoate_ligase"/>
</dbReference>
<evidence type="ECO:0000313" key="9">
    <source>
        <dbReference type="EMBL" id="CRH07684.1"/>
    </source>
</evidence>